<feature type="compositionally biased region" description="Basic residues" evidence="1">
    <location>
        <begin position="574"/>
        <end position="583"/>
    </location>
</feature>
<dbReference type="GO" id="GO:0050265">
    <property type="term" value="F:RNA uridylyltransferase activity"/>
    <property type="evidence" value="ECO:0007669"/>
    <property type="project" value="TreeGrafter"/>
</dbReference>
<dbReference type="AlphaFoldDB" id="A0A9D4Z8S7"/>
<dbReference type="InterPro" id="IPR054708">
    <property type="entry name" value="MTPAP-like_central"/>
</dbReference>
<dbReference type="CDD" id="cd05402">
    <property type="entry name" value="NT_PAP_TUTase"/>
    <property type="match status" value="1"/>
</dbReference>
<feature type="region of interest" description="Disordered" evidence="1">
    <location>
        <begin position="764"/>
        <end position="783"/>
    </location>
</feature>
<comment type="caution">
    <text evidence="3">The sequence shown here is derived from an EMBL/GenBank/DDBJ whole genome shotgun (WGS) entry which is preliminary data.</text>
</comment>
<dbReference type="GO" id="GO:0031123">
    <property type="term" value="P:RNA 3'-end processing"/>
    <property type="evidence" value="ECO:0007669"/>
    <property type="project" value="TreeGrafter"/>
</dbReference>
<accession>A0A9D4Z8S7</accession>
<keyword evidence="4" id="KW-1185">Reference proteome</keyword>
<dbReference type="OrthoDB" id="2274644at2759"/>
<protein>
    <recommendedName>
        <fullName evidence="2">Poly(A) RNA polymerase mitochondrial-like central palm domain-containing protein</fullName>
    </recommendedName>
</protein>
<sequence length="902" mass="100691">MSVATKQGERSGLMQADKPCDYGKCINCKFLALGTCKDHSFGEGVFDRMWRLVGYCTASMEILAGASNFRQVFDLAIHMINQDSEAFPAIMDGESQIALEFEFGIVGEDLELSDDESLSSQVATQASKVENQVLQEVNFSSWREDKLGQFQNFLKELLRELQPKNEDHLARLNIVARLASVLCLMNSFRGSTLSTFGSFESNLYTRWADLDLSLELPDRSTLLQPISKKVKVKILNALSKTLARKGEARKVQFIPYARVPLITFEDSQHSISCDVSVDNDTAIVKSRMLRWLCEVDSRCRDLIFLVKFWAKAHDINDPKLGTLNSFALCLLVIFHLQTRSPPVLPPLSSVLNEDTGKQLKGCANLTEEVSKDCWEKIQPFIGNKFGAQNKSSVAELFTTFINQFSAVKDFWSQGLAVCTLNGAWIDRSSTCGKWRSKRYMMAIEDPFDRSENCARSVHHKTFNSIVKAFTSTAEAISRPEIDIGMPSLLESLFLWPADKQALGLESWLSKVLSKDEKRRHERLKFRTEQAAQYHRCQNANSKVVSLDILVNNTFEAQFHDQLQLENSRPPILKKKKRKNKKFPRAGPTATVGGGLGVNGPESESKEQNNQYPKKMVRNSNKTWATRKLASVREGISPAVVDRRGAAEYGSLSKTYAENDLLQVRQNIRQTADSNPITPGGELLVEGSRTPNPTDHKVPQSSMTLGNSDVTCFHEACPANEMSSKDGVAMPMSAGSSSLTIPQSPNTFIERKSYASVSKNINRQGSKFRKGWPTSSSNVGPPKLGQDIIVRNEGAIEPLTIKGADQKVVQGAKRFESRKVYPQAQVWKPRKMDGNVSNLSSASEGQRTSSKYEDSEPLPRPEGDDRCIRPSPLDVSRGMKEESRGIDESKHPLKNQLYSKNAI</sequence>
<dbReference type="PANTHER" id="PTHR12271">
    <property type="entry name" value="POLY A POLYMERASE CID PAP -RELATED"/>
    <property type="match status" value="1"/>
</dbReference>
<reference evidence="3" key="1">
    <citation type="submission" date="2021-01" db="EMBL/GenBank/DDBJ databases">
        <title>Adiantum capillus-veneris genome.</title>
        <authorList>
            <person name="Fang Y."/>
            <person name="Liao Q."/>
        </authorList>
    </citation>
    <scope>NUCLEOTIDE SEQUENCE</scope>
    <source>
        <strain evidence="3">H3</strain>
        <tissue evidence="3">Leaf</tissue>
    </source>
</reference>
<name>A0A9D4Z8S7_ADICA</name>
<dbReference type="InterPro" id="IPR043519">
    <property type="entry name" value="NT_sf"/>
</dbReference>
<evidence type="ECO:0000259" key="2">
    <source>
        <dbReference type="Pfam" id="PF22600"/>
    </source>
</evidence>
<dbReference type="Pfam" id="PF22600">
    <property type="entry name" value="MTPAP-like_central"/>
    <property type="match status" value="1"/>
</dbReference>
<evidence type="ECO:0000313" key="3">
    <source>
        <dbReference type="EMBL" id="KAI5063866.1"/>
    </source>
</evidence>
<feature type="compositionally biased region" description="Polar residues" evidence="1">
    <location>
        <begin position="834"/>
        <end position="848"/>
    </location>
</feature>
<feature type="region of interest" description="Disordered" evidence="1">
    <location>
        <begin position="825"/>
        <end position="902"/>
    </location>
</feature>
<dbReference type="Gene3D" id="3.30.460.10">
    <property type="entry name" value="Beta Polymerase, domain 2"/>
    <property type="match status" value="1"/>
</dbReference>
<proteinExistence type="predicted"/>
<dbReference type="Gene3D" id="1.10.1410.10">
    <property type="match status" value="1"/>
</dbReference>
<evidence type="ECO:0000313" key="4">
    <source>
        <dbReference type="Proteomes" id="UP000886520"/>
    </source>
</evidence>
<feature type="compositionally biased region" description="Basic and acidic residues" evidence="1">
    <location>
        <begin position="876"/>
        <end position="890"/>
    </location>
</feature>
<feature type="domain" description="Poly(A) RNA polymerase mitochondrial-like central palm" evidence="2">
    <location>
        <begin position="151"/>
        <end position="290"/>
    </location>
</feature>
<evidence type="ECO:0000256" key="1">
    <source>
        <dbReference type="SAM" id="MobiDB-lite"/>
    </source>
</evidence>
<dbReference type="Proteomes" id="UP000886520">
    <property type="component" value="Chromosome 20"/>
</dbReference>
<dbReference type="PANTHER" id="PTHR12271:SF123">
    <property type="entry name" value="PROTEIN HESO1"/>
    <property type="match status" value="1"/>
</dbReference>
<dbReference type="SUPFAM" id="SSF81301">
    <property type="entry name" value="Nucleotidyltransferase"/>
    <property type="match status" value="1"/>
</dbReference>
<dbReference type="SUPFAM" id="SSF81631">
    <property type="entry name" value="PAP/OAS1 substrate-binding domain"/>
    <property type="match status" value="1"/>
</dbReference>
<dbReference type="EMBL" id="JABFUD020000020">
    <property type="protein sequence ID" value="KAI5063866.1"/>
    <property type="molecule type" value="Genomic_DNA"/>
</dbReference>
<feature type="compositionally biased region" description="Basic and acidic residues" evidence="1">
    <location>
        <begin position="849"/>
        <end position="867"/>
    </location>
</feature>
<gene>
    <name evidence="3" type="ORF">GOP47_0020536</name>
</gene>
<organism evidence="3 4">
    <name type="scientific">Adiantum capillus-veneris</name>
    <name type="common">Maidenhair fern</name>
    <dbReference type="NCBI Taxonomy" id="13818"/>
    <lineage>
        <taxon>Eukaryota</taxon>
        <taxon>Viridiplantae</taxon>
        <taxon>Streptophyta</taxon>
        <taxon>Embryophyta</taxon>
        <taxon>Tracheophyta</taxon>
        <taxon>Polypodiopsida</taxon>
        <taxon>Polypodiidae</taxon>
        <taxon>Polypodiales</taxon>
        <taxon>Pteridineae</taxon>
        <taxon>Pteridaceae</taxon>
        <taxon>Vittarioideae</taxon>
        <taxon>Adiantum</taxon>
    </lineage>
</organism>
<feature type="region of interest" description="Disordered" evidence="1">
    <location>
        <begin position="574"/>
        <end position="612"/>
    </location>
</feature>